<dbReference type="Proteomes" id="UP000433502">
    <property type="component" value="Segment"/>
</dbReference>
<evidence type="ECO:0000313" key="2">
    <source>
        <dbReference type="EMBL" id="QGZ14136.1"/>
    </source>
</evidence>
<feature type="compositionally biased region" description="Gly residues" evidence="1">
    <location>
        <begin position="298"/>
        <end position="316"/>
    </location>
</feature>
<reference evidence="2 3" key="1">
    <citation type="submission" date="2019-10" db="EMBL/GenBank/DDBJ databases">
        <title>Complete genome sequence of bacteriophage vB_RLeM_RL2RES.</title>
        <authorList>
            <person name="Gunathilake D."/>
            <person name="Bhat S."/>
            <person name="Yost C.K."/>
            <person name="Hynes M.F."/>
        </authorList>
    </citation>
    <scope>NUCLEOTIDE SEQUENCE [LARGE SCALE GENOMIC DNA]</scope>
</reference>
<accession>A0A6B9JD69</accession>
<evidence type="ECO:0000256" key="1">
    <source>
        <dbReference type="SAM" id="MobiDB-lite"/>
    </source>
</evidence>
<gene>
    <name evidence="2" type="ORF">RL2RES_228</name>
</gene>
<feature type="compositionally biased region" description="Gly residues" evidence="1">
    <location>
        <begin position="269"/>
        <end position="292"/>
    </location>
</feature>
<proteinExistence type="predicted"/>
<keyword evidence="3" id="KW-1185">Reference proteome</keyword>
<dbReference type="EMBL" id="MN549361">
    <property type="protein sequence ID" value="QGZ14136.1"/>
    <property type="molecule type" value="Genomic_DNA"/>
</dbReference>
<name>A0A6B9JD69_9CAUD</name>
<feature type="compositionally biased region" description="Gly residues" evidence="1">
    <location>
        <begin position="250"/>
        <end position="262"/>
    </location>
</feature>
<sequence length="339" mass="33038">MPIWTKVAGTWKKVLDPEVKKNGAWTPVKVVSVKVGGVWQQVFAIEIVAFIAANTTNAVVKNLFTTDVWTNPLIKKRVVINPGVIVGSTNPAVAALRTDVGWAGTLQLDNYGEIQGAGGAPNSGAGGHAILCQAAGMIIKNIGAIRGGGGAGGVGGTGGAGAYNYTATEGPFASSSYVWSQNTNSIDPNVDFIRWAGGTVYSGNWSDTSPPTSVVVGAYTYYRGSLQNTNLATKTYAVSRTHVATASTSGGAGGNGGRGQGYGQTNAGGSSGSAGGTNAGSGGTGGTGGNSGSAGNTGNSGGSGNAGGGSAGAAGGAAGKAISGSNTLINTGVINGATS</sequence>
<organism evidence="2 3">
    <name type="scientific">Rhizobium phage RL2RES</name>
    <dbReference type="NCBI Taxonomy" id="103371"/>
    <lineage>
        <taxon>Viruses</taxon>
        <taxon>Duplodnaviria</taxon>
        <taxon>Heunggongvirae</taxon>
        <taxon>Uroviricota</taxon>
        <taxon>Caudoviricetes</taxon>
        <taxon>Pootjesviridae</taxon>
        <taxon>Innesvirus</taxon>
        <taxon>Innesvirus RL2RES</taxon>
    </lineage>
</organism>
<feature type="region of interest" description="Disordered" evidence="1">
    <location>
        <begin position="246"/>
        <end position="316"/>
    </location>
</feature>
<evidence type="ECO:0000313" key="3">
    <source>
        <dbReference type="Proteomes" id="UP000433502"/>
    </source>
</evidence>
<protein>
    <submittedName>
        <fullName evidence="2">Uncharacterized protein</fullName>
    </submittedName>
</protein>